<evidence type="ECO:0000313" key="8">
    <source>
        <dbReference type="EMBL" id="RAW17543.1"/>
    </source>
</evidence>
<dbReference type="RefSeq" id="WP_112257514.1">
    <property type="nucleotide sequence ID" value="NZ_QMIG01000003.1"/>
</dbReference>
<dbReference type="Proteomes" id="UP000250462">
    <property type="component" value="Unassembled WGS sequence"/>
</dbReference>
<dbReference type="GO" id="GO:0006750">
    <property type="term" value="P:glutathione biosynthetic process"/>
    <property type="evidence" value="ECO:0007669"/>
    <property type="project" value="UniProtKB-UniRule"/>
</dbReference>
<dbReference type="HAMAP" id="MF_02034">
    <property type="entry name" value="EgtA"/>
    <property type="match status" value="1"/>
</dbReference>
<evidence type="ECO:0000313" key="9">
    <source>
        <dbReference type="Proteomes" id="UP000250462"/>
    </source>
</evidence>
<dbReference type="Gene3D" id="3.30.590.20">
    <property type="match status" value="1"/>
</dbReference>
<evidence type="ECO:0000256" key="5">
    <source>
        <dbReference type="HAMAP-Rule" id="MF_02034"/>
    </source>
</evidence>
<comment type="pathway">
    <text evidence="5">Amino-acid biosynthesis; ergothioneine biosynthesis.</text>
</comment>
<dbReference type="InterPro" id="IPR014746">
    <property type="entry name" value="Gln_synth/guanido_kin_cat_dom"/>
</dbReference>
<dbReference type="UniPathway" id="UPA01014"/>
<dbReference type="InterPro" id="IPR017809">
    <property type="entry name" value="EgtA_Actinobacteria"/>
</dbReference>
<evidence type="ECO:0000256" key="2">
    <source>
        <dbReference type="ARBA" id="ARBA00022741"/>
    </source>
</evidence>
<dbReference type="SUPFAM" id="SSF55931">
    <property type="entry name" value="Glutamine synthetase/guanido kinase"/>
    <property type="match status" value="1"/>
</dbReference>
<dbReference type="GO" id="GO:0005524">
    <property type="term" value="F:ATP binding"/>
    <property type="evidence" value="ECO:0007669"/>
    <property type="project" value="UniProtKB-UniRule"/>
</dbReference>
<dbReference type="EC" id="6.3.2.2" evidence="5"/>
<dbReference type="PIRSF" id="PIRSF017901">
    <property type="entry name" value="GCL"/>
    <property type="match status" value="1"/>
</dbReference>
<dbReference type="OrthoDB" id="9780152at2"/>
<proteinExistence type="inferred from homology"/>
<dbReference type="PANTHER" id="PTHR34378:SF1">
    <property type="entry name" value="GLUTAMATE--CYSTEINE LIGASE, CHLOROPLASTIC"/>
    <property type="match status" value="1"/>
</dbReference>
<sequence length="428" mass="46159">MVDSRALHDHAAVRGYVEQICFKTGPPRVVGAELEWLVADPRRPDQPVPIDHLRDVLNRAGPFPGGSTATFEPGGQVELSSPPLNLSACWHAVDADVGHLRHALRDAGFSLVPSAIDPCRQPYRQINHPRYDAMEAYFDRRGHRGRVMMCSTASIQINLDAGADRADVARRWHLLNAVGPAMVAAFANSPMHAGRVTGWKSTRQAVWQLLDPPRTRQPPGPDPAGAWTRYLLDAPLMLLRTGEPPWTPDPGVTFGAWMNASTAGTNGDGVSTLPSLASLSLPPSQDDLDYHLTTLFPPVRPRGWLEIRYVDTQAPEFWAVPVAVLTALVGVPWAGEIAMAAAEPVTGAWLDAARHAMDHPGLARAARTCFDAAVAALPTIGADPRLVALVESFLERYVAQARCPADDARAGTPSVTAAVPVTESEELT</sequence>
<keyword evidence="3 5" id="KW-0067">ATP-binding</keyword>
<keyword evidence="2 5" id="KW-0547">Nucleotide-binding</keyword>
<keyword evidence="9" id="KW-1185">Reference proteome</keyword>
<gene>
    <name evidence="5 8" type="primary">egtA</name>
    <name evidence="8" type="ORF">DPM12_06005</name>
</gene>
<comment type="function">
    <text evidence="5">Catalyzes the synthesis of gamma-glutamylcysteine (gamma-GC). This compound is used as substrate for the biosynthesis of the low-molecular thiol compound ergothioneine.</text>
</comment>
<dbReference type="AlphaFoldDB" id="A0A329QZK2"/>
<evidence type="ECO:0000256" key="7">
    <source>
        <dbReference type="SAM" id="MobiDB-lite"/>
    </source>
</evidence>
<dbReference type="Pfam" id="PF04107">
    <property type="entry name" value="GCS2"/>
    <property type="match status" value="1"/>
</dbReference>
<evidence type="ECO:0000256" key="1">
    <source>
        <dbReference type="ARBA" id="ARBA00022598"/>
    </source>
</evidence>
<comment type="similarity">
    <text evidence="5 6">Belongs to the glutamate--cysteine ligase type 2 family. EgtA subfamily.</text>
</comment>
<reference evidence="8 9" key="1">
    <citation type="submission" date="2018-06" db="EMBL/GenBank/DDBJ databases">
        <title>Phytoactinopolyspora halophila sp. nov., a novel halophilic actinomycete isolated from a saline soil in China.</title>
        <authorList>
            <person name="Tang S.-K."/>
        </authorList>
    </citation>
    <scope>NUCLEOTIDE SEQUENCE [LARGE SCALE GENOMIC DNA]</scope>
    <source>
        <strain evidence="8 9">YIM 96934</strain>
    </source>
</reference>
<dbReference type="EMBL" id="QMIG01000003">
    <property type="protein sequence ID" value="RAW17543.1"/>
    <property type="molecule type" value="Genomic_DNA"/>
</dbReference>
<accession>A0A329QZK2</accession>
<dbReference type="InterPro" id="IPR035434">
    <property type="entry name" value="GCL_bact_plant"/>
</dbReference>
<evidence type="ECO:0000256" key="6">
    <source>
        <dbReference type="PIRNR" id="PIRNR017901"/>
    </source>
</evidence>
<comment type="catalytic activity">
    <reaction evidence="4 5 6">
        <text>L-cysteine + L-glutamate + ATP = gamma-L-glutamyl-L-cysteine + ADP + phosphate + H(+)</text>
        <dbReference type="Rhea" id="RHEA:13285"/>
        <dbReference type="ChEBI" id="CHEBI:15378"/>
        <dbReference type="ChEBI" id="CHEBI:29985"/>
        <dbReference type="ChEBI" id="CHEBI:30616"/>
        <dbReference type="ChEBI" id="CHEBI:35235"/>
        <dbReference type="ChEBI" id="CHEBI:43474"/>
        <dbReference type="ChEBI" id="CHEBI:58173"/>
        <dbReference type="ChEBI" id="CHEBI:456216"/>
        <dbReference type="EC" id="6.3.2.2"/>
    </reaction>
</comment>
<dbReference type="InterPro" id="IPR006336">
    <property type="entry name" value="GCS2"/>
</dbReference>
<comment type="caution">
    <text evidence="8">The sequence shown here is derived from an EMBL/GenBank/DDBJ whole genome shotgun (WGS) entry which is preliminary data.</text>
</comment>
<evidence type="ECO:0000256" key="3">
    <source>
        <dbReference type="ARBA" id="ARBA00022840"/>
    </source>
</evidence>
<dbReference type="GO" id="GO:0052699">
    <property type="term" value="P:ergothioneine biosynthetic process"/>
    <property type="evidence" value="ECO:0007669"/>
    <property type="project" value="UniProtKB-UniRule"/>
</dbReference>
<organism evidence="8 9">
    <name type="scientific">Phytoactinopolyspora halophila</name>
    <dbReference type="NCBI Taxonomy" id="1981511"/>
    <lineage>
        <taxon>Bacteria</taxon>
        <taxon>Bacillati</taxon>
        <taxon>Actinomycetota</taxon>
        <taxon>Actinomycetes</taxon>
        <taxon>Jiangellales</taxon>
        <taxon>Jiangellaceae</taxon>
        <taxon>Phytoactinopolyspora</taxon>
    </lineage>
</organism>
<feature type="region of interest" description="Disordered" evidence="7">
    <location>
        <begin position="409"/>
        <end position="428"/>
    </location>
</feature>
<dbReference type="PANTHER" id="PTHR34378">
    <property type="entry name" value="GLUTAMATE--CYSTEINE LIGASE, CHLOROPLASTIC"/>
    <property type="match status" value="1"/>
</dbReference>
<dbReference type="NCBIfam" id="TIGR03444">
    <property type="entry name" value="EgtA_Cys_ligase"/>
    <property type="match status" value="1"/>
</dbReference>
<evidence type="ECO:0000256" key="4">
    <source>
        <dbReference type="ARBA" id="ARBA00048819"/>
    </source>
</evidence>
<keyword evidence="1 5" id="KW-0436">Ligase</keyword>
<dbReference type="GO" id="GO:0004357">
    <property type="term" value="F:glutamate-cysteine ligase activity"/>
    <property type="evidence" value="ECO:0007669"/>
    <property type="project" value="UniProtKB-UniRule"/>
</dbReference>
<protein>
    <recommendedName>
        <fullName evidence="5">Glutamate--cysteine ligase EgtA</fullName>
        <ecNumber evidence="5">6.3.2.2</ecNumber>
    </recommendedName>
    <alternativeName>
        <fullName evidence="5">Gamma-glutamylcysteine synthase</fullName>
        <shortName evidence="5">GCS</shortName>
        <shortName evidence="5">Gamma-ECS</shortName>
    </alternativeName>
</protein>
<name>A0A329QZK2_9ACTN</name>